<evidence type="ECO:0000256" key="10">
    <source>
        <dbReference type="ARBA" id="ARBA00023125"/>
    </source>
</evidence>
<dbReference type="FunFam" id="3.30.160.60:FF:000321">
    <property type="entry name" value="myeloid zinc finger 1 isoform X1"/>
    <property type="match status" value="1"/>
</dbReference>
<dbReference type="SUPFAM" id="SSF57667">
    <property type="entry name" value="beta-beta-alpha zinc fingers"/>
    <property type="match status" value="2"/>
</dbReference>
<dbReference type="Gene3D" id="3.30.160.60">
    <property type="entry name" value="Classic Zinc Finger"/>
    <property type="match status" value="4"/>
</dbReference>
<feature type="region of interest" description="Disordered" evidence="13">
    <location>
        <begin position="179"/>
        <end position="208"/>
    </location>
</feature>
<dbReference type="Pfam" id="PF13912">
    <property type="entry name" value="zf-C2H2_6"/>
    <property type="match status" value="1"/>
</dbReference>
<keyword evidence="3" id="KW-1017">Isopeptide bond</keyword>
<evidence type="ECO:0000256" key="9">
    <source>
        <dbReference type="ARBA" id="ARBA00023015"/>
    </source>
</evidence>
<dbReference type="FunFam" id="3.30.160.60:FF:000100">
    <property type="entry name" value="Zinc finger 45-like"/>
    <property type="match status" value="1"/>
</dbReference>
<dbReference type="PANTHER" id="PTHR14196">
    <property type="entry name" value="ODD-SKIPPED - RELATED"/>
    <property type="match status" value="1"/>
</dbReference>
<keyword evidence="15" id="KW-1185">Reference proteome</keyword>
<dbReference type="Ensembl" id="ENSCMUT00000037229.1">
    <property type="protein sequence ID" value="ENSCMUP00000032546.1"/>
    <property type="gene ID" value="ENSCMUG00000018336.1"/>
</dbReference>
<comment type="similarity">
    <text evidence="2">Belongs to the krueppel C2H2-type zinc-finger protein family.</text>
</comment>
<sequence length="298" mass="33197">DPTCAPPSPPAPPARGIWGGGAWGVPSPGPQPSPAPARPIPAPSRLLPRDATASGKGGPRPGAENQGRRDPWDPKTPRIIPEQDFGLGDPHQSREGRPSEPQSGQMREGKVLGGFFGLNRSALGFLRTQNPRGVPEMDLGRRNPPPKVLTPFFSPIQDLSFPRRGRMEEEEKPRRCCTRRGCKRSPERSKEERAPLCREGGRRSRGSSDLIQHQRIHTGERPYECSECGKRFRTSSHLLEHQRIHTDERPFCCPNCGKGFKRYAHLTLHRRTHTGERPYECPQCGKSFSSWLCCARAS</sequence>
<protein>
    <submittedName>
        <fullName evidence="14">Uncharacterized protein</fullName>
    </submittedName>
</protein>
<evidence type="ECO:0000256" key="1">
    <source>
        <dbReference type="ARBA" id="ARBA00004123"/>
    </source>
</evidence>
<dbReference type="InterPro" id="IPR036236">
    <property type="entry name" value="Znf_C2H2_sf"/>
</dbReference>
<evidence type="ECO:0000256" key="11">
    <source>
        <dbReference type="ARBA" id="ARBA00023163"/>
    </source>
</evidence>
<feature type="region of interest" description="Disordered" evidence="13">
    <location>
        <begin position="133"/>
        <end position="153"/>
    </location>
</feature>
<evidence type="ECO:0000256" key="3">
    <source>
        <dbReference type="ARBA" id="ARBA00022499"/>
    </source>
</evidence>
<keyword evidence="6" id="KW-0863">Zinc-finger</keyword>
<accession>A0A8U7NM80</accession>
<evidence type="ECO:0000313" key="14">
    <source>
        <dbReference type="Ensembl" id="ENSCMUP00000032546.1"/>
    </source>
</evidence>
<reference evidence="14" key="2">
    <citation type="submission" date="2025-08" db="UniProtKB">
        <authorList>
            <consortium name="Ensembl"/>
        </authorList>
    </citation>
    <scope>IDENTIFICATION</scope>
</reference>
<evidence type="ECO:0000256" key="4">
    <source>
        <dbReference type="ARBA" id="ARBA00022723"/>
    </source>
</evidence>
<keyword evidence="12" id="KW-0539">Nucleus</keyword>
<evidence type="ECO:0000256" key="2">
    <source>
        <dbReference type="ARBA" id="ARBA00006991"/>
    </source>
</evidence>
<evidence type="ECO:0000256" key="7">
    <source>
        <dbReference type="ARBA" id="ARBA00022833"/>
    </source>
</evidence>
<keyword evidence="4" id="KW-0479">Metal-binding</keyword>
<dbReference type="GO" id="GO:0000977">
    <property type="term" value="F:RNA polymerase II transcription regulatory region sequence-specific DNA binding"/>
    <property type="evidence" value="ECO:0007669"/>
    <property type="project" value="TreeGrafter"/>
</dbReference>
<dbReference type="InterPro" id="IPR050717">
    <property type="entry name" value="C2H2-ZF_Transcription_Reg"/>
</dbReference>
<feature type="compositionally biased region" description="Basic and acidic residues" evidence="13">
    <location>
        <begin position="184"/>
        <end position="202"/>
    </location>
</feature>
<feature type="region of interest" description="Disordered" evidence="13">
    <location>
        <begin position="1"/>
        <end position="111"/>
    </location>
</feature>
<feature type="compositionally biased region" description="Pro residues" evidence="13">
    <location>
        <begin position="27"/>
        <end position="42"/>
    </location>
</feature>
<feature type="compositionally biased region" description="Pro residues" evidence="13">
    <location>
        <begin position="1"/>
        <end position="13"/>
    </location>
</feature>
<comment type="subcellular location">
    <subcellularLocation>
        <location evidence="1">Nucleus</location>
    </subcellularLocation>
</comment>
<feature type="compositionally biased region" description="Basic and acidic residues" evidence="13">
    <location>
        <begin position="66"/>
        <end position="76"/>
    </location>
</feature>
<evidence type="ECO:0000256" key="13">
    <source>
        <dbReference type="SAM" id="MobiDB-lite"/>
    </source>
</evidence>
<dbReference type="PROSITE" id="PS00028">
    <property type="entry name" value="ZINC_FINGER_C2H2_1"/>
    <property type="match status" value="2"/>
</dbReference>
<evidence type="ECO:0000256" key="12">
    <source>
        <dbReference type="ARBA" id="ARBA00023242"/>
    </source>
</evidence>
<organism evidence="14 15">
    <name type="scientific">Corvus moneduloides</name>
    <name type="common">New Caledonian crow</name>
    <dbReference type="NCBI Taxonomy" id="1196302"/>
    <lineage>
        <taxon>Eukaryota</taxon>
        <taxon>Metazoa</taxon>
        <taxon>Chordata</taxon>
        <taxon>Craniata</taxon>
        <taxon>Vertebrata</taxon>
        <taxon>Euteleostomi</taxon>
        <taxon>Archelosauria</taxon>
        <taxon>Archosauria</taxon>
        <taxon>Dinosauria</taxon>
        <taxon>Saurischia</taxon>
        <taxon>Theropoda</taxon>
        <taxon>Coelurosauria</taxon>
        <taxon>Aves</taxon>
        <taxon>Neognathae</taxon>
        <taxon>Neoaves</taxon>
        <taxon>Telluraves</taxon>
        <taxon>Australaves</taxon>
        <taxon>Passeriformes</taxon>
        <taxon>Corvoidea</taxon>
        <taxon>Corvidae</taxon>
        <taxon>Corvus</taxon>
    </lineage>
</organism>
<evidence type="ECO:0000256" key="6">
    <source>
        <dbReference type="ARBA" id="ARBA00022771"/>
    </source>
</evidence>
<dbReference type="Proteomes" id="UP000694553">
    <property type="component" value="Unassembled WGS sequence"/>
</dbReference>
<keyword evidence="8" id="KW-0832">Ubl conjugation</keyword>
<keyword evidence="9" id="KW-0805">Transcription regulation</keyword>
<dbReference type="GO" id="GO:0000981">
    <property type="term" value="F:DNA-binding transcription factor activity, RNA polymerase II-specific"/>
    <property type="evidence" value="ECO:0007669"/>
    <property type="project" value="TreeGrafter"/>
</dbReference>
<dbReference type="InterPro" id="IPR013087">
    <property type="entry name" value="Znf_C2H2_type"/>
</dbReference>
<reference evidence="15" key="1">
    <citation type="submission" date="2019-10" db="EMBL/GenBank/DDBJ databases">
        <title>Corvus moneduloides (New Caledonian crow) genome, bCorMon1, primary haplotype.</title>
        <authorList>
            <person name="Rutz C."/>
            <person name="Fungtammasan C."/>
            <person name="Mountcastle J."/>
            <person name="Formenti G."/>
            <person name="Chow W."/>
            <person name="Howe K."/>
            <person name="Steele M.P."/>
            <person name="Fernandes J."/>
            <person name="Gilbert M.T.P."/>
            <person name="Fedrigo O."/>
            <person name="Jarvis E.D."/>
            <person name="Gemmell N."/>
        </authorList>
    </citation>
    <scope>NUCLEOTIDE SEQUENCE [LARGE SCALE GENOMIC DNA]</scope>
</reference>
<keyword evidence="11" id="KW-0804">Transcription</keyword>
<dbReference type="GO" id="GO:0005634">
    <property type="term" value="C:nucleus"/>
    <property type="evidence" value="ECO:0007669"/>
    <property type="project" value="UniProtKB-SubCell"/>
</dbReference>
<dbReference type="FunFam" id="3.30.160.60:FF:000295">
    <property type="entry name" value="zinc finger protein 19"/>
    <property type="match status" value="1"/>
</dbReference>
<evidence type="ECO:0000313" key="15">
    <source>
        <dbReference type="Proteomes" id="UP000694553"/>
    </source>
</evidence>
<keyword evidence="7" id="KW-0862">Zinc</keyword>
<dbReference type="AlphaFoldDB" id="A0A8U7NM80"/>
<dbReference type="Pfam" id="PF00096">
    <property type="entry name" value="zf-C2H2"/>
    <property type="match status" value="2"/>
</dbReference>
<keyword evidence="5" id="KW-0677">Repeat</keyword>
<evidence type="ECO:0000256" key="5">
    <source>
        <dbReference type="ARBA" id="ARBA00022737"/>
    </source>
</evidence>
<dbReference type="GO" id="GO:0008270">
    <property type="term" value="F:zinc ion binding"/>
    <property type="evidence" value="ECO:0007669"/>
    <property type="project" value="UniProtKB-KW"/>
</dbReference>
<dbReference type="PROSITE" id="PS50157">
    <property type="entry name" value="ZINC_FINGER_C2H2_2"/>
    <property type="match status" value="3"/>
</dbReference>
<evidence type="ECO:0000256" key="8">
    <source>
        <dbReference type="ARBA" id="ARBA00022843"/>
    </source>
</evidence>
<reference evidence="14" key="3">
    <citation type="submission" date="2025-09" db="UniProtKB">
        <authorList>
            <consortium name="Ensembl"/>
        </authorList>
    </citation>
    <scope>IDENTIFICATION</scope>
</reference>
<dbReference type="SMART" id="SM00355">
    <property type="entry name" value="ZnF_C2H2"/>
    <property type="match status" value="3"/>
</dbReference>
<dbReference type="PANTHER" id="PTHR14196:SF12">
    <property type="entry name" value="ZINC FINGER PROTEIN 208-LIKE"/>
    <property type="match status" value="1"/>
</dbReference>
<proteinExistence type="inferred from homology"/>
<keyword evidence="10" id="KW-0238">DNA-binding</keyword>
<name>A0A8U7NM80_CORMO</name>